<protein>
    <submittedName>
        <fullName evidence="2">Uncharacterized protein</fullName>
    </submittedName>
</protein>
<feature type="compositionally biased region" description="Basic residues" evidence="1">
    <location>
        <begin position="1"/>
        <end position="10"/>
    </location>
</feature>
<feature type="compositionally biased region" description="Gly residues" evidence="1">
    <location>
        <begin position="61"/>
        <end position="70"/>
    </location>
</feature>
<comment type="caution">
    <text evidence="2">The sequence shown here is derived from an EMBL/GenBank/DDBJ whole genome shotgun (WGS) entry which is preliminary data.</text>
</comment>
<name>A0A0P7BAL4_9HYPO</name>
<feature type="compositionally biased region" description="Low complexity" evidence="1">
    <location>
        <begin position="28"/>
        <end position="45"/>
    </location>
</feature>
<dbReference type="AlphaFoldDB" id="A0A0P7BAL4"/>
<dbReference type="Proteomes" id="UP000050424">
    <property type="component" value="Unassembled WGS sequence"/>
</dbReference>
<evidence type="ECO:0000256" key="1">
    <source>
        <dbReference type="SAM" id="MobiDB-lite"/>
    </source>
</evidence>
<evidence type="ECO:0000313" key="3">
    <source>
        <dbReference type="Proteomes" id="UP000050424"/>
    </source>
</evidence>
<dbReference type="EMBL" id="LKCW01000110">
    <property type="protein sequence ID" value="KPM39322.1"/>
    <property type="molecule type" value="Genomic_DNA"/>
</dbReference>
<proteinExistence type="predicted"/>
<sequence>MPGSNTHKKSTPMTQEAVDRINTGASIPSTSRATAPRAAFANTAAGTDKVGTSNTTQTTGTGQGGQGGKK</sequence>
<organism evidence="2 3">
    <name type="scientific">Neonectria ditissima</name>
    <dbReference type="NCBI Taxonomy" id="78410"/>
    <lineage>
        <taxon>Eukaryota</taxon>
        <taxon>Fungi</taxon>
        <taxon>Dikarya</taxon>
        <taxon>Ascomycota</taxon>
        <taxon>Pezizomycotina</taxon>
        <taxon>Sordariomycetes</taxon>
        <taxon>Hypocreomycetidae</taxon>
        <taxon>Hypocreales</taxon>
        <taxon>Nectriaceae</taxon>
        <taxon>Neonectria</taxon>
    </lineage>
</organism>
<reference evidence="2 3" key="1">
    <citation type="submission" date="2015-09" db="EMBL/GenBank/DDBJ databases">
        <title>Draft genome of a European isolate of the apple canker pathogen Neonectria ditissima.</title>
        <authorList>
            <person name="Gomez-Cortecero A."/>
            <person name="Harrison R.J."/>
            <person name="Armitage A.D."/>
        </authorList>
    </citation>
    <scope>NUCLEOTIDE SEQUENCE [LARGE SCALE GENOMIC DNA]</scope>
    <source>
        <strain evidence="2 3">R09/05</strain>
    </source>
</reference>
<evidence type="ECO:0000313" key="2">
    <source>
        <dbReference type="EMBL" id="KPM39322.1"/>
    </source>
</evidence>
<keyword evidence="3" id="KW-1185">Reference proteome</keyword>
<accession>A0A0P7BAL4</accession>
<gene>
    <name evidence="2" type="ORF">AK830_g7233</name>
</gene>
<feature type="region of interest" description="Disordered" evidence="1">
    <location>
        <begin position="1"/>
        <end position="70"/>
    </location>
</feature>